<organism evidence="3 4">
    <name type="scientific">Anaerosporomusa subterranea</name>
    <dbReference type="NCBI Taxonomy" id="1794912"/>
    <lineage>
        <taxon>Bacteria</taxon>
        <taxon>Bacillati</taxon>
        <taxon>Bacillota</taxon>
        <taxon>Negativicutes</taxon>
        <taxon>Acetonemataceae</taxon>
        <taxon>Anaerosporomusa</taxon>
    </lineage>
</organism>
<dbReference type="NCBIfam" id="TIGR00299">
    <property type="entry name" value="nickel pincer cofactor biosynthesis protein LarC"/>
    <property type="match status" value="1"/>
</dbReference>
<reference evidence="3 4" key="1">
    <citation type="submission" date="2016-02" db="EMBL/GenBank/DDBJ databases">
        <title>Anaerosporomusa subterraneum gen. nov., sp. nov., a spore-forming obligate anaerobe isolated from saprolite.</title>
        <authorList>
            <person name="Choi J.K."/>
            <person name="Shah M."/>
            <person name="Yee N."/>
        </authorList>
    </citation>
    <scope>NUCLEOTIDE SEQUENCE [LARGE SCALE GENOMIC DNA]</scope>
    <source>
        <strain evidence="3 4">RU4</strain>
    </source>
</reference>
<comment type="function">
    <text evidence="2">Involved in the biosynthesis of a nickel-pincer cofactor ((SCS)Ni(II) pincer complex). Binds Ni(2+), and functions in nickel delivery to pyridinium-3,5-bisthiocarboxylic acid mononucleotide (P2TMN), to form the mature cofactor. Is thus probably required for the activation of nickel-pincer cofactor-dependent enzymes.</text>
</comment>
<name>A0A154BSV1_ANASB</name>
<dbReference type="PANTHER" id="PTHR36566">
    <property type="entry name" value="NICKEL INSERTION PROTEIN-RELATED"/>
    <property type="match status" value="1"/>
</dbReference>
<dbReference type="GO" id="GO:0051604">
    <property type="term" value="P:protein maturation"/>
    <property type="evidence" value="ECO:0007669"/>
    <property type="project" value="UniProtKB-UniRule"/>
</dbReference>
<dbReference type="HAMAP" id="MF_01074">
    <property type="entry name" value="LarC"/>
    <property type="match status" value="1"/>
</dbReference>
<dbReference type="EC" id="4.99.1.12" evidence="2"/>
<dbReference type="AlphaFoldDB" id="A0A154BSV1"/>
<protein>
    <recommendedName>
        <fullName evidence="2">Pyridinium-3,5-bisthiocarboxylic acid mononucleotide nickel insertion protein</fullName>
        <shortName evidence="2">P2TMN nickel insertion protein</shortName>
        <ecNumber evidence="2">4.99.1.12</ecNumber>
    </recommendedName>
    <alternativeName>
        <fullName evidence="2">Nickel-pincer cofactor biosynthesis protein LarC</fullName>
    </alternativeName>
</protein>
<comment type="similarity">
    <text evidence="2">Belongs to the LarC family.</text>
</comment>
<keyword evidence="1 2" id="KW-0533">Nickel</keyword>
<dbReference type="Gene3D" id="3.10.20.300">
    <property type="entry name" value="mk0293 like domain"/>
    <property type="match status" value="1"/>
</dbReference>
<evidence type="ECO:0000256" key="1">
    <source>
        <dbReference type="ARBA" id="ARBA00022596"/>
    </source>
</evidence>
<sequence length="390" mass="42573">MSVVYLDCFSGVSGNMLLGGLLDLGLPEEQLRSMLANLPISGYELLTKRVEKHGISAVYVDVKLTKRQHHRHLSDILQIIETSGLPKSVIETANAIFLRLAAAEAKVHNATLEDVHFHEVGAVDAIVDVVGTAFGLHELGITSLYASKLHAGAGFVKCDHGLMPVPAPATAELLQGIPWYGGDIKRELVTPTGAAIVSTLAKGFGSMPDRFVSRRIGYGAGTWELEIPNVLRMIYGDLQPRQDELLIIECNIDDMNPQDYSPAMDKLFDAGALDVWLTPIIMKKSRPAHTLSILAPSVALDVVARVALTETTSIGLRYFPVERIIADRSELTVETAWGRVRVKISRHQGKVCQVTPEYEDCLRLSHSCGEPVRIVRQAALAAAFLLPETE</sequence>
<dbReference type="Gene3D" id="3.30.70.1380">
    <property type="entry name" value="Transcriptional regulatory protein pf0864 domain like"/>
    <property type="match status" value="1"/>
</dbReference>
<dbReference type="OrthoDB" id="9765625at2"/>
<dbReference type="Pfam" id="PF01969">
    <property type="entry name" value="Ni_insertion"/>
    <property type="match status" value="1"/>
</dbReference>
<gene>
    <name evidence="2" type="primary">larC</name>
    <name evidence="3" type="ORF">AXX12_02810</name>
</gene>
<evidence type="ECO:0000256" key="2">
    <source>
        <dbReference type="HAMAP-Rule" id="MF_01074"/>
    </source>
</evidence>
<evidence type="ECO:0000313" key="3">
    <source>
        <dbReference type="EMBL" id="KYZ77083.1"/>
    </source>
</evidence>
<dbReference type="EMBL" id="LSGP01000013">
    <property type="protein sequence ID" value="KYZ77083.1"/>
    <property type="molecule type" value="Genomic_DNA"/>
</dbReference>
<dbReference type="GO" id="GO:0016151">
    <property type="term" value="F:nickel cation binding"/>
    <property type="evidence" value="ECO:0007669"/>
    <property type="project" value="UniProtKB-UniRule"/>
</dbReference>
<keyword evidence="2" id="KW-0456">Lyase</keyword>
<dbReference type="PANTHER" id="PTHR36566:SF1">
    <property type="entry name" value="PYRIDINIUM-3,5-BISTHIOCARBOXYLIC ACID MONONUCLEOTIDE NICKEL INSERTION PROTEIN"/>
    <property type="match status" value="1"/>
</dbReference>
<dbReference type="RefSeq" id="WP_066238760.1">
    <property type="nucleotide sequence ID" value="NZ_LSGP01000013.1"/>
</dbReference>
<evidence type="ECO:0000313" key="4">
    <source>
        <dbReference type="Proteomes" id="UP000076268"/>
    </source>
</evidence>
<dbReference type="GO" id="GO:0016829">
    <property type="term" value="F:lyase activity"/>
    <property type="evidence" value="ECO:0007669"/>
    <property type="project" value="UniProtKB-UniRule"/>
</dbReference>
<dbReference type="InterPro" id="IPR002822">
    <property type="entry name" value="Ni_insertion"/>
</dbReference>
<dbReference type="Proteomes" id="UP000076268">
    <property type="component" value="Unassembled WGS sequence"/>
</dbReference>
<keyword evidence="4" id="KW-1185">Reference proteome</keyword>
<comment type="catalytic activity">
    <reaction evidence="2">
        <text>Ni(II)-pyridinium-3,5-bisthiocarboxylate mononucleotide = pyridinium-3,5-bisthiocarboxylate mononucleotide + Ni(2+)</text>
        <dbReference type="Rhea" id="RHEA:54784"/>
        <dbReference type="ChEBI" id="CHEBI:49786"/>
        <dbReference type="ChEBI" id="CHEBI:137372"/>
        <dbReference type="ChEBI" id="CHEBI:137373"/>
        <dbReference type="EC" id="4.99.1.12"/>
    </reaction>
</comment>
<comment type="caution">
    <text evidence="3">The sequence shown here is derived from an EMBL/GenBank/DDBJ whole genome shotgun (WGS) entry which is preliminary data.</text>
</comment>
<dbReference type="STRING" id="1794912.AXX12_02810"/>
<accession>A0A154BSV1</accession>
<proteinExistence type="inferred from homology"/>